<dbReference type="EMBL" id="JACCBU010000001">
    <property type="protein sequence ID" value="NYE72588.1"/>
    <property type="molecule type" value="Genomic_DNA"/>
</dbReference>
<dbReference type="InterPro" id="IPR008144">
    <property type="entry name" value="Guanylate_kin-like_dom"/>
</dbReference>
<accession>A0A7Y9I937</accession>
<organism evidence="2 3">
    <name type="scientific">Microlunatus parietis</name>
    <dbReference type="NCBI Taxonomy" id="682979"/>
    <lineage>
        <taxon>Bacteria</taxon>
        <taxon>Bacillati</taxon>
        <taxon>Actinomycetota</taxon>
        <taxon>Actinomycetes</taxon>
        <taxon>Propionibacteriales</taxon>
        <taxon>Propionibacteriaceae</taxon>
        <taxon>Microlunatus</taxon>
    </lineage>
</organism>
<dbReference type="Proteomes" id="UP000569914">
    <property type="component" value="Unassembled WGS sequence"/>
</dbReference>
<dbReference type="GO" id="GO:0004385">
    <property type="term" value="F:GMP kinase activity"/>
    <property type="evidence" value="ECO:0007669"/>
    <property type="project" value="UniProtKB-EC"/>
</dbReference>
<keyword evidence="3" id="KW-1185">Reference proteome</keyword>
<proteinExistence type="predicted"/>
<gene>
    <name evidence="2" type="ORF">BKA15_003917</name>
</gene>
<evidence type="ECO:0000259" key="1">
    <source>
        <dbReference type="PROSITE" id="PS50052"/>
    </source>
</evidence>
<dbReference type="Pfam" id="PF00625">
    <property type="entry name" value="Guanylate_kin"/>
    <property type="match status" value="1"/>
</dbReference>
<keyword evidence="2" id="KW-0808">Transferase</keyword>
<feature type="domain" description="Guanylate kinase-like" evidence="1">
    <location>
        <begin position="3"/>
        <end position="171"/>
    </location>
</feature>
<dbReference type="PROSITE" id="PS50052">
    <property type="entry name" value="GUANYLATE_KINASE_2"/>
    <property type="match status" value="1"/>
</dbReference>
<protein>
    <submittedName>
        <fullName evidence="2">Guanylate kinase</fullName>
        <ecNumber evidence="2">2.7.4.8</ecNumber>
    </submittedName>
</protein>
<name>A0A7Y9I937_9ACTN</name>
<dbReference type="InterPro" id="IPR027417">
    <property type="entry name" value="P-loop_NTPase"/>
</dbReference>
<comment type="caution">
    <text evidence="2">The sequence shown here is derived from an EMBL/GenBank/DDBJ whole genome shotgun (WGS) entry which is preliminary data.</text>
</comment>
<evidence type="ECO:0000313" key="2">
    <source>
        <dbReference type="EMBL" id="NYE72588.1"/>
    </source>
</evidence>
<dbReference type="SUPFAM" id="SSF52540">
    <property type="entry name" value="P-loop containing nucleoside triphosphate hydrolases"/>
    <property type="match status" value="1"/>
</dbReference>
<reference evidence="2 3" key="1">
    <citation type="submission" date="2020-07" db="EMBL/GenBank/DDBJ databases">
        <title>Sequencing the genomes of 1000 actinobacteria strains.</title>
        <authorList>
            <person name="Klenk H.-P."/>
        </authorList>
    </citation>
    <scope>NUCLEOTIDE SEQUENCE [LARGE SCALE GENOMIC DNA]</scope>
    <source>
        <strain evidence="2 3">DSM 22083</strain>
    </source>
</reference>
<dbReference type="EC" id="2.7.4.8" evidence="2"/>
<dbReference type="RefSeq" id="WP_179753484.1">
    <property type="nucleotide sequence ID" value="NZ_JACCBU010000001.1"/>
</dbReference>
<dbReference type="InterPro" id="IPR008145">
    <property type="entry name" value="GK/Ca_channel_bsu"/>
</dbReference>
<dbReference type="Gene3D" id="3.40.50.300">
    <property type="entry name" value="P-loop containing nucleotide triphosphate hydrolases"/>
    <property type="match status" value="1"/>
</dbReference>
<sequence length="171" mass="18921">MAAAALVLIGPSGAGKSTLLRALSAQLPDLRTVRTLTTRPRRPGETSDTHEFVDEAEFAERKSAALGVHRHYGHDYALPRLDSEPGHPVAACLRAVVLDRLRALHPDLYVVAAEAPVPDLLRRLRERGDLERAEPEVLAAELDHGRRLADLVVDTREPVPECLDRIREVWP</sequence>
<evidence type="ECO:0000313" key="3">
    <source>
        <dbReference type="Proteomes" id="UP000569914"/>
    </source>
</evidence>
<dbReference type="AlphaFoldDB" id="A0A7Y9I937"/>
<keyword evidence="2" id="KW-0418">Kinase</keyword>